<dbReference type="InterPro" id="IPR031717">
    <property type="entry name" value="ODO-1/KGD_C"/>
</dbReference>
<dbReference type="Gene3D" id="3.40.50.970">
    <property type="match status" value="1"/>
</dbReference>
<dbReference type="NCBIfam" id="NF006914">
    <property type="entry name" value="PRK09404.1"/>
    <property type="match status" value="1"/>
</dbReference>
<dbReference type="Pfam" id="PF00676">
    <property type="entry name" value="E1_dh"/>
    <property type="match status" value="1"/>
</dbReference>
<dbReference type="Pfam" id="PF02779">
    <property type="entry name" value="Transket_pyr"/>
    <property type="match status" value="1"/>
</dbReference>
<dbReference type="Gene3D" id="3.40.50.11610">
    <property type="entry name" value="Multifunctional 2-oxoglutarate metabolism enzyme, C-terminal domain"/>
    <property type="match status" value="1"/>
</dbReference>
<dbReference type="EC" id="1.2.4.2" evidence="4"/>
<dbReference type="Pfam" id="PF16870">
    <property type="entry name" value="OxoGdeHyase_C"/>
    <property type="match status" value="1"/>
</dbReference>
<evidence type="ECO:0000313" key="10">
    <source>
        <dbReference type="Proteomes" id="UP000219522"/>
    </source>
</evidence>
<evidence type="ECO:0000256" key="1">
    <source>
        <dbReference type="ARBA" id="ARBA00001964"/>
    </source>
</evidence>
<dbReference type="CDD" id="cd02016">
    <property type="entry name" value="TPP_E1_OGDC_like"/>
    <property type="match status" value="1"/>
</dbReference>
<dbReference type="InterPro" id="IPR029061">
    <property type="entry name" value="THDP-binding"/>
</dbReference>
<dbReference type="PIRSF" id="PIRSF000157">
    <property type="entry name" value="Oxoglu_dh_E1"/>
    <property type="match status" value="1"/>
</dbReference>
<keyword evidence="5" id="KW-0560">Oxidoreductase</keyword>
<proteinExistence type="inferred from homology"/>
<evidence type="ECO:0000256" key="5">
    <source>
        <dbReference type="ARBA" id="ARBA00023002"/>
    </source>
</evidence>
<keyword evidence="10" id="KW-1185">Reference proteome</keyword>
<evidence type="ECO:0000256" key="2">
    <source>
        <dbReference type="ARBA" id="ARBA00003906"/>
    </source>
</evidence>
<accession>A0A7Z7N0Z5</accession>
<reference evidence="9 10" key="1">
    <citation type="submission" date="2017-09" db="EMBL/GenBank/DDBJ databases">
        <authorList>
            <person name="Varghese N."/>
            <person name="Submissions S."/>
        </authorList>
    </citation>
    <scope>NUCLEOTIDE SEQUENCE [LARGE SCALE GENOMIC DNA]</scope>
    <source>
        <strain evidence="9 10">OK806</strain>
    </source>
</reference>
<dbReference type="EMBL" id="OCSU01000001">
    <property type="protein sequence ID" value="SOE55618.1"/>
    <property type="molecule type" value="Genomic_DNA"/>
</dbReference>
<dbReference type="GO" id="GO:0004591">
    <property type="term" value="F:oxoglutarate dehydrogenase (succinyl-transferring) activity"/>
    <property type="evidence" value="ECO:0007669"/>
    <property type="project" value="UniProtKB-EC"/>
</dbReference>
<evidence type="ECO:0000259" key="8">
    <source>
        <dbReference type="SMART" id="SM00861"/>
    </source>
</evidence>
<gene>
    <name evidence="9" type="ORF">SAMN05446927_1056</name>
</gene>
<dbReference type="InterPro" id="IPR032106">
    <property type="entry name" value="2-oxogl_dehyd_N"/>
</dbReference>
<dbReference type="InterPro" id="IPR042179">
    <property type="entry name" value="KGD_C_sf"/>
</dbReference>
<dbReference type="InterPro" id="IPR011603">
    <property type="entry name" value="2oxoglutarate_DH_E1"/>
</dbReference>
<dbReference type="InterPro" id="IPR005475">
    <property type="entry name" value="Transketolase-like_Pyr-bd"/>
</dbReference>
<dbReference type="GO" id="GO:0006099">
    <property type="term" value="P:tricarboxylic acid cycle"/>
    <property type="evidence" value="ECO:0007669"/>
    <property type="project" value="TreeGrafter"/>
</dbReference>
<dbReference type="Proteomes" id="UP000219522">
    <property type="component" value="Unassembled WGS sequence"/>
</dbReference>
<dbReference type="SUPFAM" id="SSF52518">
    <property type="entry name" value="Thiamin diphosphate-binding fold (THDP-binding)"/>
    <property type="match status" value="2"/>
</dbReference>
<protein>
    <recommendedName>
        <fullName evidence="4">oxoglutarate dehydrogenase (succinyl-transferring)</fullName>
        <ecNumber evidence="4">1.2.4.2</ecNumber>
    </recommendedName>
</protein>
<evidence type="ECO:0000313" key="9">
    <source>
        <dbReference type="EMBL" id="SOE55618.1"/>
    </source>
</evidence>
<dbReference type="Gene3D" id="1.10.287.1150">
    <property type="entry name" value="TPP helical domain"/>
    <property type="match status" value="1"/>
</dbReference>
<dbReference type="GO" id="GO:0045252">
    <property type="term" value="C:oxoglutarate dehydrogenase complex"/>
    <property type="evidence" value="ECO:0007669"/>
    <property type="project" value="TreeGrafter"/>
</dbReference>
<feature type="domain" description="Transketolase-like pyrimidine-binding" evidence="8">
    <location>
        <begin position="631"/>
        <end position="828"/>
    </location>
</feature>
<dbReference type="Pfam" id="PF16078">
    <property type="entry name" value="2-oxogl_dehyd_N"/>
    <property type="match status" value="1"/>
</dbReference>
<feature type="compositionally biased region" description="Basic and acidic residues" evidence="7">
    <location>
        <begin position="10"/>
        <end position="21"/>
    </location>
</feature>
<evidence type="ECO:0000256" key="6">
    <source>
        <dbReference type="ARBA" id="ARBA00023052"/>
    </source>
</evidence>
<comment type="caution">
    <text evidence="9">The sequence shown here is derived from an EMBL/GenBank/DDBJ whole genome shotgun (WGS) entry which is preliminary data.</text>
</comment>
<dbReference type="NCBIfam" id="TIGR00239">
    <property type="entry name" value="2oxo_dh_E1"/>
    <property type="match status" value="1"/>
</dbReference>
<evidence type="ECO:0000256" key="3">
    <source>
        <dbReference type="ARBA" id="ARBA00006936"/>
    </source>
</evidence>
<comment type="similarity">
    <text evidence="3">Belongs to the alpha-ketoglutarate dehydrogenase family.</text>
</comment>
<dbReference type="PANTHER" id="PTHR23152">
    <property type="entry name" value="2-OXOGLUTARATE DEHYDROGENASE"/>
    <property type="match status" value="1"/>
</dbReference>
<keyword evidence="6" id="KW-0786">Thiamine pyrophosphate</keyword>
<evidence type="ECO:0000256" key="7">
    <source>
        <dbReference type="SAM" id="MobiDB-lite"/>
    </source>
</evidence>
<dbReference type="GO" id="GO:0005829">
    <property type="term" value="C:cytosol"/>
    <property type="evidence" value="ECO:0007669"/>
    <property type="project" value="TreeGrafter"/>
</dbReference>
<sequence>MGAPPSHRLTKLDFKNGCDRQPRRKSGRPAHVTVESGTGKHKKGGFIVLIQESENSFLFGGNAPYVEEQYELYLADPASVTDEWRAYFDALRETPAIDGSDRDDEAHAPVVSSFIELAKRPRGAMVPVDNGLGLARKQVAVQALIAAFRMIGTRKAKIDPLAWTPPRGLVELTPTYYGLTAADLSTKFRTADTFLFDEDATLQEIIAALEQTYTGTLGAEFVHLTNASERNWWQMRLESTRAKPSLSVAEKNRILERLTAAEGLEKYLHTRYVGQKRFSLEGGESLIVLLDELVRYGASKAVRSVVMGMAHRGRLNVLVNVVGKPLHALFNEFDGQDADNLPEGDVKYHKGFSSIAQTGDGPVDVVLAFNPSHLEIVNPVVQGMARAKAEAMGNGDDASVLPVEIHGDAAIAGQGIVMETLSLSYTRGHGTGGTVHVVVDNQIGFTTSDPRDTRSSFYSTDIAKMIEAPVLHVNGDDPESVAMAVRLALDYRTQFQRSVVIDLVCFRKHGHQEQDTPSITQPLMYRAIAAHPGVRTVYARKLMLEGAVTLDQVEGYIKAQRDSLEAAHDVEVSEVLVHNDADTRRYSPPSSEELLVLAQKVSNVPEGYELHPLVSKIMSARRDMSTGKKPIDWGMGEHLAFASLVSAGIDVRLSGQDSARGTFNHRHAVLHNQRRTNRSDGVLVPLDHIADEQGRFTVTNSILSEAAVLAFEYGYSTVNRNALVVWEAQFGDFANGAQVVIDQFIAAGAAKWGQLSGLTLFLPHGQEGQGPEHASARLERYLQLSAQDNMRVAQPTTPAQLFHLLRMQALAFDRRPLIVMSPKSLLRHPGAVSTLDELTRGAFREVLLDTQIESSRASSVERVILTSGKVYFELLEYRRKHGVSDTPIIRVEQLYPFPSQQLAAELARYPNLKTLVWCQEEPRNQGAWSYIEPRLREVLAAGVTPSYAGPAASASTAPGYHSAHVARQAALVSSAFAE</sequence>
<comment type="function">
    <text evidence="2">E1 component of the 2-oxoglutarate dehydrogenase (OGDH) complex which catalyzes the decarboxylation of 2-oxoglutarate, the first step in the conversion of 2-oxoglutarate to succinyl-CoA and CO(2).</text>
</comment>
<dbReference type="AlphaFoldDB" id="A0A7Z7N0Z5"/>
<dbReference type="InterPro" id="IPR001017">
    <property type="entry name" value="DH_E1"/>
</dbReference>
<evidence type="ECO:0000256" key="4">
    <source>
        <dbReference type="ARBA" id="ARBA00012280"/>
    </source>
</evidence>
<dbReference type="GO" id="GO:0030976">
    <property type="term" value="F:thiamine pyrophosphate binding"/>
    <property type="evidence" value="ECO:0007669"/>
    <property type="project" value="InterPro"/>
</dbReference>
<organism evidence="9 10">
    <name type="scientific">Caballeronia arationis</name>
    <dbReference type="NCBI Taxonomy" id="1777142"/>
    <lineage>
        <taxon>Bacteria</taxon>
        <taxon>Pseudomonadati</taxon>
        <taxon>Pseudomonadota</taxon>
        <taxon>Betaproteobacteria</taxon>
        <taxon>Burkholderiales</taxon>
        <taxon>Burkholderiaceae</taxon>
        <taxon>Caballeronia</taxon>
    </lineage>
</organism>
<name>A0A7Z7N0Z5_9BURK</name>
<feature type="region of interest" description="Disordered" evidence="7">
    <location>
        <begin position="1"/>
        <end position="38"/>
    </location>
</feature>
<dbReference type="NCBIfam" id="NF008907">
    <property type="entry name" value="PRK12270.1"/>
    <property type="match status" value="1"/>
</dbReference>
<dbReference type="Gene3D" id="3.40.50.12470">
    <property type="match status" value="1"/>
</dbReference>
<comment type="cofactor">
    <cofactor evidence="1">
        <name>thiamine diphosphate</name>
        <dbReference type="ChEBI" id="CHEBI:58937"/>
    </cofactor>
</comment>
<dbReference type="PANTHER" id="PTHR23152:SF4">
    <property type="entry name" value="2-OXOADIPATE DEHYDROGENASE COMPLEX COMPONENT E1"/>
    <property type="match status" value="1"/>
</dbReference>
<dbReference type="SMART" id="SM00861">
    <property type="entry name" value="Transket_pyr"/>
    <property type="match status" value="1"/>
</dbReference>